<dbReference type="RefSeq" id="WP_118371357.1">
    <property type="nucleotide sequence ID" value="NZ_QROY01000023.1"/>
</dbReference>
<dbReference type="CDD" id="cd01127">
    <property type="entry name" value="TrwB_TraG_TraD_VirD4"/>
    <property type="match status" value="1"/>
</dbReference>
<organism evidence="9 10">
    <name type="scientific">Lachnospira eligens</name>
    <dbReference type="NCBI Taxonomy" id="39485"/>
    <lineage>
        <taxon>Bacteria</taxon>
        <taxon>Bacillati</taxon>
        <taxon>Bacillota</taxon>
        <taxon>Clostridia</taxon>
        <taxon>Lachnospirales</taxon>
        <taxon>Lachnospiraceae</taxon>
        <taxon>Lachnospira</taxon>
    </lineage>
</organism>
<dbReference type="Pfam" id="PF02534">
    <property type="entry name" value="T4SS-DNA_transf"/>
    <property type="match status" value="1"/>
</dbReference>
<evidence type="ECO:0000256" key="3">
    <source>
        <dbReference type="ARBA" id="ARBA00022475"/>
    </source>
</evidence>
<keyword evidence="5 8" id="KW-1133">Transmembrane helix</keyword>
<feature type="transmembrane region" description="Helical" evidence="8">
    <location>
        <begin position="12"/>
        <end position="30"/>
    </location>
</feature>
<dbReference type="PANTHER" id="PTHR37937:SF1">
    <property type="entry name" value="CONJUGATIVE TRANSFER: DNA TRANSPORT"/>
    <property type="match status" value="1"/>
</dbReference>
<keyword evidence="4 8" id="KW-0812">Transmembrane</keyword>
<comment type="subcellular location">
    <subcellularLocation>
        <location evidence="1">Cell membrane</location>
        <topology evidence="1">Multi-pass membrane protein</topology>
    </subcellularLocation>
</comment>
<reference evidence="9 10" key="1">
    <citation type="submission" date="2018-08" db="EMBL/GenBank/DDBJ databases">
        <title>A genome reference for cultivated species of the human gut microbiota.</title>
        <authorList>
            <person name="Zou Y."/>
            <person name="Xue W."/>
            <person name="Luo G."/>
        </authorList>
    </citation>
    <scope>NUCLEOTIDE SEQUENCE [LARGE SCALE GENOMIC DNA]</scope>
    <source>
        <strain evidence="9 10">AF36-7BH</strain>
    </source>
</reference>
<keyword evidence="6 8" id="KW-0472">Membrane</keyword>
<dbReference type="NCBIfam" id="NF045973">
    <property type="entry name" value="conju_CD1115"/>
    <property type="match status" value="1"/>
</dbReference>
<evidence type="ECO:0000256" key="5">
    <source>
        <dbReference type="ARBA" id="ARBA00022989"/>
    </source>
</evidence>
<evidence type="ECO:0000313" key="9">
    <source>
        <dbReference type="EMBL" id="RHL64582.1"/>
    </source>
</evidence>
<protein>
    <recommendedName>
        <fullName evidence="11">Type IV secretory system conjugative DNA transfer family protein</fullName>
    </recommendedName>
</protein>
<feature type="compositionally biased region" description="Basic residues" evidence="7">
    <location>
        <begin position="688"/>
        <end position="699"/>
    </location>
</feature>
<evidence type="ECO:0008006" key="11">
    <source>
        <dbReference type="Google" id="ProtNLM"/>
    </source>
</evidence>
<feature type="region of interest" description="Disordered" evidence="7">
    <location>
        <begin position="685"/>
        <end position="704"/>
    </location>
</feature>
<proteinExistence type="inferred from homology"/>
<evidence type="ECO:0000313" key="10">
    <source>
        <dbReference type="Proteomes" id="UP000285201"/>
    </source>
</evidence>
<dbReference type="InterPro" id="IPR003688">
    <property type="entry name" value="TraG/VirD4"/>
</dbReference>
<evidence type="ECO:0000256" key="8">
    <source>
        <dbReference type="SAM" id="Phobius"/>
    </source>
</evidence>
<gene>
    <name evidence="9" type="ORF">DW007_15445</name>
</gene>
<keyword evidence="3" id="KW-1003">Cell membrane</keyword>
<name>A0A415M7F3_9FIRM</name>
<dbReference type="InterPro" id="IPR051539">
    <property type="entry name" value="T4SS-coupling_protein"/>
</dbReference>
<comment type="caution">
    <text evidence="9">The sequence shown here is derived from an EMBL/GenBank/DDBJ whole genome shotgun (WGS) entry which is preliminary data.</text>
</comment>
<dbReference type="PANTHER" id="PTHR37937">
    <property type="entry name" value="CONJUGATIVE TRANSFER: DNA TRANSPORT"/>
    <property type="match status" value="1"/>
</dbReference>
<evidence type="ECO:0000256" key="6">
    <source>
        <dbReference type="ARBA" id="ARBA00023136"/>
    </source>
</evidence>
<dbReference type="Proteomes" id="UP000285201">
    <property type="component" value="Unassembled WGS sequence"/>
</dbReference>
<dbReference type="AlphaFoldDB" id="A0A415M7F3"/>
<dbReference type="Gene3D" id="3.40.50.300">
    <property type="entry name" value="P-loop containing nucleotide triphosphate hydrolases"/>
    <property type="match status" value="1"/>
</dbReference>
<dbReference type="GO" id="GO:0005886">
    <property type="term" value="C:plasma membrane"/>
    <property type="evidence" value="ECO:0007669"/>
    <property type="project" value="UniProtKB-SubCell"/>
</dbReference>
<evidence type="ECO:0000256" key="4">
    <source>
        <dbReference type="ARBA" id="ARBA00022692"/>
    </source>
</evidence>
<comment type="similarity">
    <text evidence="2">Belongs to the VirD4/TraG family.</text>
</comment>
<dbReference type="SUPFAM" id="SSF52540">
    <property type="entry name" value="P-loop containing nucleoside triphosphate hydrolases"/>
    <property type="match status" value="1"/>
</dbReference>
<evidence type="ECO:0000256" key="7">
    <source>
        <dbReference type="SAM" id="MobiDB-lite"/>
    </source>
</evidence>
<sequence length="770" mass="88182">MFTKNKVQISTYMVLLIPFVFLGIFASGLFSFPDLSLVNIGDKVVYLLYHIWEYKRFFNEKTMMCIGWAVIAWVFLCSYIMYHFRDFHSDIQNGSEEWADPYEVTKRRANPDDSLNRIISKNVKISTQGEGAPSNNNMVVVGSSGKYKTTSIVIPNSLNSSANQITLDVKGEIMYKLGLYITKIQHKTIRCLNLKYPELSDRYNPFAYIECEEDIINLIENIYDSLTPPDAMVNDPFWPEGAKLYLQSLFYYEWWYAKKEGRKGSINNILILINDETKKDTTIKVQKGQQPPSYLQLKMDKLAKEDSPDNPAVRDYRKLKEGAAETVRSIIIIVNAKLKLFETAALKRIFEDDDMNLREFGTGVGGTLENPSNNRLVLFICVDDREKSFHFIASMLYTQVLTILCRMADDDFKENGGALPIPLEMLLDEFYAGAKPSNTVELMGVIRSRNISMIPILQSTSQLKDLFKAEKAEIIYDNVPVLCFCGAGQGAIESHKYISELLGKATIDTIGDGKHGSSYNSSYNKAGRELMTPQEIKRMDKKHCIIFMEDEYPIYDRKALPWEDKGASRKEIRRCKRLHRKNPNIQIPSRKSKYQIAMELNEASKDKGYVPAPKSMIDPHTGIYVTINSNSPIEETSELPDDALVIDMTSEEFLYQKLGNNNAEDDITAAVSEEIKRLYELDRQSRQPMKKTTRKTTKKKATENVMDSVTSASVPATIEDGVVMYFNSFSEQQKDLINKAIVNRMPDIFIRQMFTMNYDDMKEFFDSYNK</sequence>
<evidence type="ECO:0000256" key="2">
    <source>
        <dbReference type="ARBA" id="ARBA00008806"/>
    </source>
</evidence>
<evidence type="ECO:0000256" key="1">
    <source>
        <dbReference type="ARBA" id="ARBA00004651"/>
    </source>
</evidence>
<feature type="transmembrane region" description="Helical" evidence="8">
    <location>
        <begin position="64"/>
        <end position="82"/>
    </location>
</feature>
<dbReference type="InterPro" id="IPR027417">
    <property type="entry name" value="P-loop_NTPase"/>
</dbReference>
<dbReference type="EMBL" id="QROY01000023">
    <property type="protein sequence ID" value="RHL64582.1"/>
    <property type="molecule type" value="Genomic_DNA"/>
</dbReference>
<accession>A0A415M7F3</accession>